<dbReference type="AlphaFoldDB" id="A0AAJ0MCH7"/>
<dbReference type="InterPro" id="IPR015943">
    <property type="entry name" value="WD40/YVTN_repeat-like_dom_sf"/>
</dbReference>
<dbReference type="Proteomes" id="UP001275084">
    <property type="component" value="Unassembled WGS sequence"/>
</dbReference>
<dbReference type="InterPro" id="IPR050282">
    <property type="entry name" value="Cycloisomerase_2"/>
</dbReference>
<evidence type="ECO:0000313" key="3">
    <source>
        <dbReference type="Proteomes" id="UP001275084"/>
    </source>
</evidence>
<sequence length="279" mass="29221">MLTCVDSDTSTISIFSVGDPKVLSLVQNQTYTLAAPGPVPDRQDVPHLHDAVLDPTKKFLAVTDLGSDLIRLYKATAGQWSVTPIATVNAVPGSGPRHAGFSVQGSNTFFYTVNELSNTITGYDVMYMGDSAPMFTQLFDISTHGPNGTVPAGTKAAEFVVSPDQNFIVVSSRGEGLLKIPNFDTANSTWIASDPLLTFAVSPKTGSLSFVQAAPAGGINPRGFSLNKAGTLVVSALQDDNRVVVIERDVKTGLLGKIVASATVGVGAGNGPNYALFNE</sequence>
<comment type="similarity">
    <text evidence="1">Belongs to the cycloisomerase 2 family.</text>
</comment>
<name>A0AAJ0MCH7_9PEZI</name>
<organism evidence="2 3">
    <name type="scientific">Lasiosphaeria hispida</name>
    <dbReference type="NCBI Taxonomy" id="260671"/>
    <lineage>
        <taxon>Eukaryota</taxon>
        <taxon>Fungi</taxon>
        <taxon>Dikarya</taxon>
        <taxon>Ascomycota</taxon>
        <taxon>Pezizomycotina</taxon>
        <taxon>Sordariomycetes</taxon>
        <taxon>Sordariomycetidae</taxon>
        <taxon>Sordariales</taxon>
        <taxon>Lasiosphaeriaceae</taxon>
        <taxon>Lasiosphaeria</taxon>
    </lineage>
</organism>
<accession>A0AAJ0MCH7</accession>
<evidence type="ECO:0000256" key="1">
    <source>
        <dbReference type="ARBA" id="ARBA00005564"/>
    </source>
</evidence>
<dbReference type="EMBL" id="JAUIQD010000005">
    <property type="protein sequence ID" value="KAK3349210.1"/>
    <property type="molecule type" value="Genomic_DNA"/>
</dbReference>
<gene>
    <name evidence="2" type="ORF">B0T25DRAFT_609863</name>
</gene>
<dbReference type="InterPro" id="IPR019405">
    <property type="entry name" value="Lactonase_7-beta_prop"/>
</dbReference>
<evidence type="ECO:0000313" key="2">
    <source>
        <dbReference type="EMBL" id="KAK3349210.1"/>
    </source>
</evidence>
<reference evidence="2" key="1">
    <citation type="journal article" date="2023" name="Mol. Phylogenet. Evol.">
        <title>Genome-scale phylogeny and comparative genomics of the fungal order Sordariales.</title>
        <authorList>
            <person name="Hensen N."/>
            <person name="Bonometti L."/>
            <person name="Westerberg I."/>
            <person name="Brannstrom I.O."/>
            <person name="Guillou S."/>
            <person name="Cros-Aarteil S."/>
            <person name="Calhoun S."/>
            <person name="Haridas S."/>
            <person name="Kuo A."/>
            <person name="Mondo S."/>
            <person name="Pangilinan J."/>
            <person name="Riley R."/>
            <person name="LaButti K."/>
            <person name="Andreopoulos B."/>
            <person name="Lipzen A."/>
            <person name="Chen C."/>
            <person name="Yan M."/>
            <person name="Daum C."/>
            <person name="Ng V."/>
            <person name="Clum A."/>
            <person name="Steindorff A."/>
            <person name="Ohm R.A."/>
            <person name="Martin F."/>
            <person name="Silar P."/>
            <person name="Natvig D.O."/>
            <person name="Lalanne C."/>
            <person name="Gautier V."/>
            <person name="Ament-Velasquez S.L."/>
            <person name="Kruys A."/>
            <person name="Hutchinson M.I."/>
            <person name="Powell A.J."/>
            <person name="Barry K."/>
            <person name="Miller A.N."/>
            <person name="Grigoriev I.V."/>
            <person name="Debuchy R."/>
            <person name="Gladieux P."/>
            <person name="Hiltunen Thoren M."/>
            <person name="Johannesson H."/>
        </authorList>
    </citation>
    <scope>NUCLEOTIDE SEQUENCE</scope>
    <source>
        <strain evidence="2">CBS 955.72</strain>
    </source>
</reference>
<protein>
    <submittedName>
        <fullName evidence="2">Lactonase, 7-bladed beta-propeller-domain-containing protein</fullName>
    </submittedName>
</protein>
<reference evidence="2" key="2">
    <citation type="submission" date="2023-06" db="EMBL/GenBank/DDBJ databases">
        <authorList>
            <consortium name="Lawrence Berkeley National Laboratory"/>
            <person name="Haridas S."/>
            <person name="Hensen N."/>
            <person name="Bonometti L."/>
            <person name="Westerberg I."/>
            <person name="Brannstrom I.O."/>
            <person name="Guillou S."/>
            <person name="Cros-Aarteil S."/>
            <person name="Calhoun S."/>
            <person name="Kuo A."/>
            <person name="Mondo S."/>
            <person name="Pangilinan J."/>
            <person name="Riley R."/>
            <person name="Labutti K."/>
            <person name="Andreopoulos B."/>
            <person name="Lipzen A."/>
            <person name="Chen C."/>
            <person name="Yanf M."/>
            <person name="Daum C."/>
            <person name="Ng V."/>
            <person name="Clum A."/>
            <person name="Steindorff A."/>
            <person name="Ohm R."/>
            <person name="Martin F."/>
            <person name="Silar P."/>
            <person name="Natvig D."/>
            <person name="Lalanne C."/>
            <person name="Gautier V."/>
            <person name="Ament-Velasquez S.L."/>
            <person name="Kruys A."/>
            <person name="Hutchinson M.I."/>
            <person name="Powell A.J."/>
            <person name="Barry K."/>
            <person name="Miller A.N."/>
            <person name="Grigoriev I.V."/>
            <person name="Debuchy R."/>
            <person name="Gladieux P."/>
            <person name="Thoren M.H."/>
            <person name="Johannesson H."/>
        </authorList>
    </citation>
    <scope>NUCLEOTIDE SEQUENCE</scope>
    <source>
        <strain evidence="2">CBS 955.72</strain>
    </source>
</reference>
<dbReference type="Pfam" id="PF10282">
    <property type="entry name" value="Lactonase"/>
    <property type="match status" value="1"/>
</dbReference>
<dbReference type="PANTHER" id="PTHR30344:SF1">
    <property type="entry name" value="6-PHOSPHOGLUCONOLACTONASE"/>
    <property type="match status" value="1"/>
</dbReference>
<dbReference type="Gene3D" id="2.130.10.10">
    <property type="entry name" value="YVTN repeat-like/Quinoprotein amine dehydrogenase"/>
    <property type="match status" value="1"/>
</dbReference>
<proteinExistence type="inferred from homology"/>
<comment type="caution">
    <text evidence="2">The sequence shown here is derived from an EMBL/GenBank/DDBJ whole genome shotgun (WGS) entry which is preliminary data.</text>
</comment>
<dbReference type="GO" id="GO:0017057">
    <property type="term" value="F:6-phosphogluconolactonase activity"/>
    <property type="evidence" value="ECO:0007669"/>
    <property type="project" value="TreeGrafter"/>
</dbReference>
<dbReference type="InterPro" id="IPR011048">
    <property type="entry name" value="Haem_d1_sf"/>
</dbReference>
<keyword evidence="3" id="KW-1185">Reference proteome</keyword>
<dbReference type="SUPFAM" id="SSF51004">
    <property type="entry name" value="C-terminal (heme d1) domain of cytochrome cd1-nitrite reductase"/>
    <property type="match status" value="1"/>
</dbReference>
<dbReference type="PANTHER" id="PTHR30344">
    <property type="entry name" value="6-PHOSPHOGLUCONOLACTONASE-RELATED"/>
    <property type="match status" value="1"/>
</dbReference>